<dbReference type="PANTHER" id="PTHR45033">
    <property type="match status" value="1"/>
</dbReference>
<feature type="domain" description="Enoyl reductase (ER)" evidence="2">
    <location>
        <begin position="34"/>
        <end position="332"/>
    </location>
</feature>
<organism evidence="3 4">
    <name type="scientific">Actinomadura barringtoniae</name>
    <dbReference type="NCBI Taxonomy" id="1427535"/>
    <lineage>
        <taxon>Bacteria</taxon>
        <taxon>Bacillati</taxon>
        <taxon>Actinomycetota</taxon>
        <taxon>Actinomycetes</taxon>
        <taxon>Streptosporangiales</taxon>
        <taxon>Thermomonosporaceae</taxon>
        <taxon>Actinomadura</taxon>
    </lineage>
</organism>
<evidence type="ECO:0000313" key="4">
    <source>
        <dbReference type="Proteomes" id="UP000669179"/>
    </source>
</evidence>
<dbReference type="InterPro" id="IPR013149">
    <property type="entry name" value="ADH-like_C"/>
</dbReference>
<name>A0A939P8K7_9ACTN</name>
<dbReference type="InterPro" id="IPR036291">
    <property type="entry name" value="NAD(P)-bd_dom_sf"/>
</dbReference>
<proteinExistence type="predicted"/>
<evidence type="ECO:0000256" key="1">
    <source>
        <dbReference type="SAM" id="MobiDB-lite"/>
    </source>
</evidence>
<dbReference type="InterPro" id="IPR052711">
    <property type="entry name" value="Zinc_ADH-like"/>
</dbReference>
<comment type="caution">
    <text evidence="3">The sequence shown here is derived from an EMBL/GenBank/DDBJ whole genome shotgun (WGS) entry which is preliminary data.</text>
</comment>
<dbReference type="AlphaFoldDB" id="A0A939P8K7"/>
<reference evidence="3" key="1">
    <citation type="submission" date="2021-03" db="EMBL/GenBank/DDBJ databases">
        <authorList>
            <person name="Kanchanasin P."/>
            <person name="Saeng-In P."/>
            <person name="Phongsopitanun W."/>
            <person name="Yuki M."/>
            <person name="Kudo T."/>
            <person name="Ohkuma M."/>
            <person name="Tanasupawat S."/>
        </authorList>
    </citation>
    <scope>NUCLEOTIDE SEQUENCE</scope>
    <source>
        <strain evidence="3">GKU 128</strain>
    </source>
</reference>
<dbReference type="Gene3D" id="3.40.50.720">
    <property type="entry name" value="NAD(P)-binding Rossmann-like Domain"/>
    <property type="match status" value="1"/>
</dbReference>
<dbReference type="InterPro" id="IPR011032">
    <property type="entry name" value="GroES-like_sf"/>
</dbReference>
<dbReference type="SUPFAM" id="SSF50129">
    <property type="entry name" value="GroES-like"/>
    <property type="match status" value="1"/>
</dbReference>
<evidence type="ECO:0000259" key="2">
    <source>
        <dbReference type="SMART" id="SM00829"/>
    </source>
</evidence>
<dbReference type="Proteomes" id="UP000669179">
    <property type="component" value="Unassembled WGS sequence"/>
</dbReference>
<protein>
    <submittedName>
        <fullName evidence="3">Zinc-binding dehydrogenase</fullName>
    </submittedName>
</protein>
<keyword evidence="4" id="KW-1185">Reference proteome</keyword>
<dbReference type="Pfam" id="PF00107">
    <property type="entry name" value="ADH_zinc_N"/>
    <property type="match status" value="1"/>
</dbReference>
<sequence length="335" mass="34402">MGTAVPLRRQADRPAHRGGSSVRAAHVTTPSAEDPVNAIEVGNVDIPEAPDGWSRVEIHAGALNMHDIWMLRGVAGGAPCVLGSDGAGICDGEEVLVHPVLPATAGRGVAHSVLLSDRGYGLLAEQAVVPAGGVAPKPAHLTWEEAASIPTAWLTAYRMLFTKAGLQAGQTVLVQGAGGGVSTAVIALAKAAGASVIVTSRSEAKRERALEAGADAALRTDERVPDLVDVVIESVGPATFEHSVKSAKAGGTIVVCGASTGFTAPIDLARLFARELTVHGSTMGTREEFAALVAFVGEHTIRPLVDSTVALDDVRTAAQRMLDGDAFGKLCVAVR</sequence>
<dbReference type="SUPFAM" id="SSF51735">
    <property type="entry name" value="NAD(P)-binding Rossmann-fold domains"/>
    <property type="match status" value="1"/>
</dbReference>
<dbReference type="PANTHER" id="PTHR45033:SF3">
    <property type="entry name" value="DEHYDROGENASE, PUTATIVE (AFU_ORTHOLOGUE AFUA_2G13270)-RELATED"/>
    <property type="match status" value="1"/>
</dbReference>
<feature type="region of interest" description="Disordered" evidence="1">
    <location>
        <begin position="1"/>
        <end position="36"/>
    </location>
</feature>
<dbReference type="SMART" id="SM00829">
    <property type="entry name" value="PKS_ER"/>
    <property type="match status" value="1"/>
</dbReference>
<gene>
    <name evidence="3" type="ORF">J4573_11995</name>
</gene>
<accession>A0A939P8K7</accession>
<dbReference type="EMBL" id="JAGEOJ010000004">
    <property type="protein sequence ID" value="MBO2447815.1"/>
    <property type="molecule type" value="Genomic_DNA"/>
</dbReference>
<dbReference type="InterPro" id="IPR020843">
    <property type="entry name" value="ER"/>
</dbReference>
<dbReference type="Gene3D" id="3.90.180.10">
    <property type="entry name" value="Medium-chain alcohol dehydrogenases, catalytic domain"/>
    <property type="match status" value="1"/>
</dbReference>
<dbReference type="GO" id="GO:0016491">
    <property type="term" value="F:oxidoreductase activity"/>
    <property type="evidence" value="ECO:0007669"/>
    <property type="project" value="InterPro"/>
</dbReference>
<evidence type="ECO:0000313" key="3">
    <source>
        <dbReference type="EMBL" id="MBO2447815.1"/>
    </source>
</evidence>